<name>A0ABY7WG71_9SPHI</name>
<evidence type="ECO:0000313" key="1">
    <source>
        <dbReference type="EMBL" id="WDF67285.1"/>
    </source>
</evidence>
<dbReference type="NCBIfam" id="TIGR03562">
    <property type="entry name" value="osmo_induc_OsmC"/>
    <property type="match status" value="1"/>
</dbReference>
<dbReference type="Gene3D" id="3.30.300.20">
    <property type="match status" value="1"/>
</dbReference>
<dbReference type="InterPro" id="IPR019904">
    <property type="entry name" value="Peroxiredoxin_OsmC"/>
</dbReference>
<dbReference type="SUPFAM" id="SSF82784">
    <property type="entry name" value="OsmC-like"/>
    <property type="match status" value="1"/>
</dbReference>
<sequence length="138" mass="14645">MKRKASAVWNGTVKEGNGHLTTQSTVLNETQYSFNSRFEDGIGTNPEELLAAAHAGCFTMKLSADLTEAGFTPEQLETTAVITLDNGKITKSELTLNAKVPGIADDQFQEIAKSAKENCPVSGAFSFELSLSATLAAS</sequence>
<dbReference type="Pfam" id="PF02566">
    <property type="entry name" value="OsmC"/>
    <property type="match status" value="1"/>
</dbReference>
<dbReference type="RefSeq" id="WP_274266015.1">
    <property type="nucleotide sequence ID" value="NZ_CP117880.1"/>
</dbReference>
<accession>A0ABY7WG71</accession>
<dbReference type="PANTHER" id="PTHR42830">
    <property type="entry name" value="OSMOTICALLY INDUCIBLE FAMILY PROTEIN"/>
    <property type="match status" value="1"/>
</dbReference>
<dbReference type="Proteomes" id="UP001221558">
    <property type="component" value="Chromosome"/>
</dbReference>
<organism evidence="1 2">
    <name type="scientific">Sphingobacterium oryzagri</name>
    <dbReference type="NCBI Taxonomy" id="3025669"/>
    <lineage>
        <taxon>Bacteria</taxon>
        <taxon>Pseudomonadati</taxon>
        <taxon>Bacteroidota</taxon>
        <taxon>Sphingobacteriia</taxon>
        <taxon>Sphingobacteriales</taxon>
        <taxon>Sphingobacteriaceae</taxon>
        <taxon>Sphingobacterium</taxon>
    </lineage>
</organism>
<dbReference type="InterPro" id="IPR036102">
    <property type="entry name" value="OsmC/Ohrsf"/>
</dbReference>
<gene>
    <name evidence="1" type="ORF">PQ465_13325</name>
</gene>
<dbReference type="InterPro" id="IPR003718">
    <property type="entry name" value="OsmC/Ohr_fam"/>
</dbReference>
<protein>
    <submittedName>
        <fullName evidence="1">OsmC family protein</fullName>
    </submittedName>
</protein>
<dbReference type="EMBL" id="CP117880">
    <property type="protein sequence ID" value="WDF67285.1"/>
    <property type="molecule type" value="Genomic_DNA"/>
</dbReference>
<proteinExistence type="predicted"/>
<evidence type="ECO:0000313" key="2">
    <source>
        <dbReference type="Proteomes" id="UP001221558"/>
    </source>
</evidence>
<dbReference type="InterPro" id="IPR052707">
    <property type="entry name" value="OsmC_Ohr_Peroxiredoxin"/>
</dbReference>
<dbReference type="InterPro" id="IPR015946">
    <property type="entry name" value="KH_dom-like_a/b"/>
</dbReference>
<dbReference type="PANTHER" id="PTHR42830:SF1">
    <property type="entry name" value="OSMOTICALLY INDUCIBLE FAMILY PROTEIN"/>
    <property type="match status" value="1"/>
</dbReference>
<keyword evidence="2" id="KW-1185">Reference proteome</keyword>
<reference evidence="1 2" key="1">
    <citation type="submission" date="2023-02" db="EMBL/GenBank/DDBJ databases">
        <title>Genome sequence of Sphingobacterium sp. KACC 22765.</title>
        <authorList>
            <person name="Kim S."/>
            <person name="Heo J."/>
            <person name="Kwon S.-W."/>
        </authorList>
    </citation>
    <scope>NUCLEOTIDE SEQUENCE [LARGE SCALE GENOMIC DNA]</scope>
    <source>
        <strain evidence="1 2">KACC 22765</strain>
    </source>
</reference>